<dbReference type="RefSeq" id="WP_160651282.1">
    <property type="nucleotide sequence ID" value="NZ_RSEJ01000010.1"/>
</dbReference>
<organism evidence="5 6">
    <name type="scientific">Photobacterium alginatilyticum</name>
    <dbReference type="NCBI Taxonomy" id="1775171"/>
    <lineage>
        <taxon>Bacteria</taxon>
        <taxon>Pseudomonadati</taxon>
        <taxon>Pseudomonadota</taxon>
        <taxon>Gammaproteobacteria</taxon>
        <taxon>Vibrionales</taxon>
        <taxon>Vibrionaceae</taxon>
        <taxon>Photobacterium</taxon>
    </lineage>
</organism>
<evidence type="ECO:0000256" key="3">
    <source>
        <dbReference type="PROSITE-ProRule" id="PRU00023"/>
    </source>
</evidence>
<dbReference type="InterPro" id="IPR002110">
    <property type="entry name" value="Ankyrin_rpt"/>
</dbReference>
<evidence type="ECO:0000256" key="2">
    <source>
        <dbReference type="ARBA" id="ARBA00023043"/>
    </source>
</evidence>
<evidence type="ECO:0000313" key="6">
    <source>
        <dbReference type="Proteomes" id="UP000738517"/>
    </source>
</evidence>
<dbReference type="PROSITE" id="PS50297">
    <property type="entry name" value="ANK_REP_REGION"/>
    <property type="match status" value="2"/>
</dbReference>
<reference evidence="5 6" key="1">
    <citation type="journal article" date="2017" name="Int. J. Syst. Evol. Microbiol.">
        <title>Photobacterium alginatilyticum sp. nov., a marine bacterium isolated from bottom seawater.</title>
        <authorList>
            <person name="Wang X."/>
            <person name="Wang Y."/>
            <person name="Yang X."/>
            <person name="Sun H."/>
            <person name="Li B."/>
            <person name="Zhang X.H."/>
        </authorList>
    </citation>
    <scope>NUCLEOTIDE SEQUENCE [LARGE SCALE GENOMIC DNA]</scope>
    <source>
        <strain evidence="5 6">P03D4</strain>
    </source>
</reference>
<dbReference type="Gene3D" id="1.25.40.20">
    <property type="entry name" value="Ankyrin repeat-containing domain"/>
    <property type="match status" value="1"/>
</dbReference>
<evidence type="ECO:0000313" key="5">
    <source>
        <dbReference type="EMBL" id="NBI53215.1"/>
    </source>
</evidence>
<dbReference type="Proteomes" id="UP000738517">
    <property type="component" value="Unassembled WGS sequence"/>
</dbReference>
<accession>A0ABW9YII5</accession>
<keyword evidence="6" id="KW-1185">Reference proteome</keyword>
<dbReference type="PANTHER" id="PTHR24198">
    <property type="entry name" value="ANKYRIN REPEAT AND PROTEIN KINASE DOMAIN-CONTAINING PROTEIN"/>
    <property type="match status" value="1"/>
</dbReference>
<dbReference type="Pfam" id="PF12796">
    <property type="entry name" value="Ank_2"/>
    <property type="match status" value="1"/>
</dbReference>
<feature type="repeat" description="ANK" evidence="3">
    <location>
        <begin position="258"/>
        <end position="290"/>
    </location>
</feature>
<comment type="caution">
    <text evidence="5">The sequence shown here is derived from an EMBL/GenBank/DDBJ whole genome shotgun (WGS) entry which is preliminary data.</text>
</comment>
<feature type="chain" id="PRO_5045499791" description="Ankyrin repeat domain-containing protein" evidence="4">
    <location>
        <begin position="21"/>
        <end position="326"/>
    </location>
</feature>
<dbReference type="PANTHER" id="PTHR24198:SF165">
    <property type="entry name" value="ANKYRIN REPEAT-CONTAINING PROTEIN-RELATED"/>
    <property type="match status" value="1"/>
</dbReference>
<feature type="signal peptide" evidence="4">
    <location>
        <begin position="1"/>
        <end position="20"/>
    </location>
</feature>
<dbReference type="InterPro" id="IPR036922">
    <property type="entry name" value="Rieske_2Fe-2S_sf"/>
</dbReference>
<protein>
    <recommendedName>
        <fullName evidence="7">Ankyrin repeat domain-containing protein</fullName>
    </recommendedName>
</protein>
<gene>
    <name evidence="5" type="ORF">EIZ48_11565</name>
</gene>
<evidence type="ECO:0008006" key="7">
    <source>
        <dbReference type="Google" id="ProtNLM"/>
    </source>
</evidence>
<keyword evidence="4" id="KW-0732">Signal</keyword>
<dbReference type="SMART" id="SM00248">
    <property type="entry name" value="ANK"/>
    <property type="match status" value="2"/>
</dbReference>
<dbReference type="Gene3D" id="2.102.10.10">
    <property type="entry name" value="Rieske [2Fe-2S] iron-sulphur domain"/>
    <property type="match status" value="1"/>
</dbReference>
<feature type="repeat" description="ANK" evidence="3">
    <location>
        <begin position="225"/>
        <end position="257"/>
    </location>
</feature>
<evidence type="ECO:0000256" key="1">
    <source>
        <dbReference type="ARBA" id="ARBA00022737"/>
    </source>
</evidence>
<keyword evidence="2 3" id="KW-0040">ANK repeat</keyword>
<evidence type="ECO:0000256" key="4">
    <source>
        <dbReference type="SAM" id="SignalP"/>
    </source>
</evidence>
<dbReference type="SUPFAM" id="SSF48403">
    <property type="entry name" value="Ankyrin repeat"/>
    <property type="match status" value="1"/>
</dbReference>
<keyword evidence="1" id="KW-0677">Repeat</keyword>
<sequence length="326" mass="36273">MLRRLVTTLTIFTFSVFCKAAVNVGEMQPGEVRIESWDGAPVVVHKRSEKSIKELNNLGSVSTNLPLLEHILQYTARRSGNEYASALLKGTLPLESEATRSIRPDVLVVMGISSTFGCAVDYLPERELFIDPCSKAEYRADGRIVQSNAQEFYHLLVPPHYYDKDNLILGYAPGDERKIVDFTPDIEPLSISNGEKLLVALEWKKFNLVKELLRDKTVVNYRTSTGASALHVAASKASPDIIELMIERGFRINIFTEDGMTPIQIALLFNNDEIAVTLLKHGAKTSSFCSLWQCTTDSAILLSNMKPEVSLTESKAYIESLKAKAL</sequence>
<dbReference type="InterPro" id="IPR036770">
    <property type="entry name" value="Ankyrin_rpt-contain_sf"/>
</dbReference>
<proteinExistence type="predicted"/>
<name>A0ABW9YII5_9GAMM</name>
<dbReference type="EMBL" id="RSEJ01000010">
    <property type="protein sequence ID" value="NBI53215.1"/>
    <property type="molecule type" value="Genomic_DNA"/>
</dbReference>
<dbReference type="PROSITE" id="PS50088">
    <property type="entry name" value="ANK_REPEAT"/>
    <property type="match status" value="2"/>
</dbReference>